<dbReference type="InterPro" id="IPR014729">
    <property type="entry name" value="Rossmann-like_a/b/a_fold"/>
</dbReference>
<dbReference type="PANTHER" id="PTHR46268">
    <property type="entry name" value="STRESS RESPONSE PROTEIN NHAX"/>
    <property type="match status" value="1"/>
</dbReference>
<dbReference type="PANTHER" id="PTHR46268:SF6">
    <property type="entry name" value="UNIVERSAL STRESS PROTEIN UP12"/>
    <property type="match status" value="1"/>
</dbReference>
<dbReference type="Pfam" id="PF00582">
    <property type="entry name" value="Usp"/>
    <property type="match status" value="1"/>
</dbReference>
<evidence type="ECO:0000259" key="3">
    <source>
        <dbReference type="Pfam" id="PF00582"/>
    </source>
</evidence>
<feature type="domain" description="UspA" evidence="3">
    <location>
        <begin position="3"/>
        <end position="140"/>
    </location>
</feature>
<dbReference type="AlphaFoldDB" id="A0AAE4L562"/>
<dbReference type="Proteomes" id="UP001269061">
    <property type="component" value="Unassembled WGS sequence"/>
</dbReference>
<sequence>MDEYKKILVPVDESNQSYAALKEAVAIAQRNKAHLYILTVTDMSIATVDARLIQYAKEVSEENATRTLDKAAQIVADEVSYTTRKIEGSAKVDIVQFAEETEIDLIVMGATGKNAIERLLIGSTTSYVINYAPCNVMVVR</sequence>
<dbReference type="EMBL" id="JARQAI010000001">
    <property type="protein sequence ID" value="MDT2735647.1"/>
    <property type="molecule type" value="Genomic_DNA"/>
</dbReference>
<dbReference type="PRINTS" id="PR01438">
    <property type="entry name" value="UNVRSLSTRESS"/>
</dbReference>
<keyword evidence="2" id="KW-0963">Cytoplasm</keyword>
<comment type="subcellular location">
    <subcellularLocation>
        <location evidence="2">Cytoplasm</location>
    </subcellularLocation>
</comment>
<dbReference type="RefSeq" id="WP_311796346.1">
    <property type="nucleotide sequence ID" value="NZ_JARQAI010000001.1"/>
</dbReference>
<evidence type="ECO:0000313" key="6">
    <source>
        <dbReference type="Proteomes" id="UP001180842"/>
    </source>
</evidence>
<proteinExistence type="inferred from homology"/>
<reference evidence="4 7" key="1">
    <citation type="submission" date="2023-03" db="EMBL/GenBank/DDBJ databases">
        <authorList>
            <person name="Shen W."/>
            <person name="Cai J."/>
        </authorList>
    </citation>
    <scope>NUCLEOTIDE SEQUENCE</scope>
    <source>
        <strain evidence="4">P69-2</strain>
        <strain evidence="5 7">Y59</strain>
    </source>
</reference>
<organism evidence="4 6">
    <name type="scientific">Enterococcus pseudoavium</name>
    <dbReference type="NCBI Taxonomy" id="44007"/>
    <lineage>
        <taxon>Bacteria</taxon>
        <taxon>Bacillati</taxon>
        <taxon>Bacillota</taxon>
        <taxon>Bacilli</taxon>
        <taxon>Lactobacillales</taxon>
        <taxon>Enterococcaceae</taxon>
        <taxon>Enterococcus</taxon>
    </lineage>
</organism>
<protein>
    <recommendedName>
        <fullName evidence="2">Universal stress protein</fullName>
    </recommendedName>
</protein>
<dbReference type="InterPro" id="IPR006016">
    <property type="entry name" value="UspA"/>
</dbReference>
<evidence type="ECO:0000313" key="7">
    <source>
        <dbReference type="Proteomes" id="UP001269061"/>
    </source>
</evidence>
<dbReference type="GO" id="GO:0005737">
    <property type="term" value="C:cytoplasm"/>
    <property type="evidence" value="ECO:0007669"/>
    <property type="project" value="UniProtKB-SubCell"/>
</dbReference>
<keyword evidence="7" id="KW-1185">Reference proteome</keyword>
<dbReference type="Gene3D" id="3.40.50.620">
    <property type="entry name" value="HUPs"/>
    <property type="match status" value="1"/>
</dbReference>
<dbReference type="PIRSF" id="PIRSF006276">
    <property type="entry name" value="UspA"/>
    <property type="match status" value="1"/>
</dbReference>
<evidence type="ECO:0000313" key="5">
    <source>
        <dbReference type="EMBL" id="MDT2769327.1"/>
    </source>
</evidence>
<gene>
    <name evidence="4" type="ORF">P7H00_00680</name>
    <name evidence="5" type="ORF">P7H46_00585</name>
</gene>
<evidence type="ECO:0000313" key="4">
    <source>
        <dbReference type="EMBL" id="MDT2735647.1"/>
    </source>
</evidence>
<comment type="caution">
    <text evidence="4">The sequence shown here is derived from an EMBL/GenBank/DDBJ whole genome shotgun (WGS) entry which is preliminary data.</text>
</comment>
<name>A0AAE4L562_9ENTE</name>
<dbReference type="InterPro" id="IPR006015">
    <property type="entry name" value="Universal_stress_UspA"/>
</dbReference>
<dbReference type="CDD" id="cd00293">
    <property type="entry name" value="USP-like"/>
    <property type="match status" value="1"/>
</dbReference>
<evidence type="ECO:0000256" key="2">
    <source>
        <dbReference type="PIRNR" id="PIRNR006276"/>
    </source>
</evidence>
<dbReference type="EMBL" id="JARQAZ010000001">
    <property type="protein sequence ID" value="MDT2769327.1"/>
    <property type="molecule type" value="Genomic_DNA"/>
</dbReference>
<dbReference type="Proteomes" id="UP001180842">
    <property type="component" value="Unassembled WGS sequence"/>
</dbReference>
<dbReference type="SUPFAM" id="SSF52402">
    <property type="entry name" value="Adenine nucleotide alpha hydrolases-like"/>
    <property type="match status" value="1"/>
</dbReference>
<evidence type="ECO:0000256" key="1">
    <source>
        <dbReference type="ARBA" id="ARBA00008791"/>
    </source>
</evidence>
<comment type="similarity">
    <text evidence="1 2">Belongs to the universal stress protein A family.</text>
</comment>
<accession>A0AAE4L562</accession>